<reference evidence="2 3" key="1">
    <citation type="submission" date="2018-11" db="EMBL/GenBank/DDBJ databases">
        <authorList>
            <consortium name="Pathogen Informatics"/>
        </authorList>
    </citation>
    <scope>NUCLEOTIDE SEQUENCE [LARGE SCALE GENOMIC DNA]</scope>
</reference>
<proteinExistence type="predicted"/>
<gene>
    <name evidence="2" type="ORF">DILT_LOCUS1210</name>
</gene>
<accession>A0A3P6RGJ1</accession>
<keyword evidence="3" id="KW-1185">Reference proteome</keyword>
<organism evidence="2 3">
    <name type="scientific">Dibothriocephalus latus</name>
    <name type="common">Fish tapeworm</name>
    <name type="synonym">Diphyllobothrium latum</name>
    <dbReference type="NCBI Taxonomy" id="60516"/>
    <lineage>
        <taxon>Eukaryota</taxon>
        <taxon>Metazoa</taxon>
        <taxon>Spiralia</taxon>
        <taxon>Lophotrochozoa</taxon>
        <taxon>Platyhelminthes</taxon>
        <taxon>Cestoda</taxon>
        <taxon>Eucestoda</taxon>
        <taxon>Diphyllobothriidea</taxon>
        <taxon>Diphyllobothriidae</taxon>
        <taxon>Dibothriocephalus</taxon>
    </lineage>
</organism>
<evidence type="ECO:0000256" key="1">
    <source>
        <dbReference type="SAM" id="MobiDB-lite"/>
    </source>
</evidence>
<feature type="region of interest" description="Disordered" evidence="1">
    <location>
        <begin position="82"/>
        <end position="164"/>
    </location>
</feature>
<feature type="region of interest" description="Disordered" evidence="1">
    <location>
        <begin position="27"/>
        <end position="65"/>
    </location>
</feature>
<feature type="compositionally biased region" description="Low complexity" evidence="1">
    <location>
        <begin position="131"/>
        <end position="144"/>
    </location>
</feature>
<dbReference type="Proteomes" id="UP000281553">
    <property type="component" value="Unassembled WGS sequence"/>
</dbReference>
<evidence type="ECO:0000313" key="3">
    <source>
        <dbReference type="Proteomes" id="UP000281553"/>
    </source>
</evidence>
<name>A0A3P6RGJ1_DIBLA</name>
<sequence length="164" mass="16848">MYPIGGPAVAASTQLVRPANLLNSRYSLQPSDLPVDSTEGRSRRRRQGQQSGRRAPAAAAAATALPASTIAAQASTLSYKSTSFSSFGGSVHSGNADQSEAFSGANAHDQTLQANSKGTEGMTSPDENDDSSGVSPGDPDTPSPKSLDCMPVAVPDQRITEQVA</sequence>
<protein>
    <submittedName>
        <fullName evidence="2">Uncharacterized protein</fullName>
    </submittedName>
</protein>
<feature type="compositionally biased region" description="Low complexity" evidence="1">
    <location>
        <begin position="48"/>
        <end position="65"/>
    </location>
</feature>
<dbReference type="AlphaFoldDB" id="A0A3P6RGJ1"/>
<feature type="compositionally biased region" description="Polar residues" evidence="1">
    <location>
        <begin position="108"/>
        <end position="122"/>
    </location>
</feature>
<dbReference type="EMBL" id="UYRU01007464">
    <property type="protein sequence ID" value="VDK41148.1"/>
    <property type="molecule type" value="Genomic_DNA"/>
</dbReference>
<evidence type="ECO:0000313" key="2">
    <source>
        <dbReference type="EMBL" id="VDK41148.1"/>
    </source>
</evidence>
<feature type="compositionally biased region" description="Low complexity" evidence="1">
    <location>
        <begin position="82"/>
        <end position="94"/>
    </location>
</feature>